<evidence type="ECO:0000259" key="7">
    <source>
        <dbReference type="SMART" id="SM00833"/>
    </source>
</evidence>
<evidence type="ECO:0000313" key="8">
    <source>
        <dbReference type="EMBL" id="HEG90148.1"/>
    </source>
</evidence>
<dbReference type="CDD" id="cd03112">
    <property type="entry name" value="CobW-like"/>
    <property type="match status" value="1"/>
</dbReference>
<dbReference type="InterPro" id="IPR011629">
    <property type="entry name" value="CobW-like_C"/>
</dbReference>
<organism evidence="8">
    <name type="scientific">Thermorudis peleae</name>
    <dbReference type="NCBI Taxonomy" id="1382356"/>
    <lineage>
        <taxon>Bacteria</taxon>
        <taxon>Pseudomonadati</taxon>
        <taxon>Thermomicrobiota</taxon>
        <taxon>Thermomicrobia</taxon>
        <taxon>Thermomicrobia incertae sedis</taxon>
        <taxon>Thermorudis</taxon>
    </lineage>
</organism>
<evidence type="ECO:0000256" key="4">
    <source>
        <dbReference type="ARBA" id="ARBA00034320"/>
    </source>
</evidence>
<evidence type="ECO:0000256" key="2">
    <source>
        <dbReference type="ARBA" id="ARBA00022801"/>
    </source>
</evidence>
<comment type="function">
    <text evidence="5">Zinc chaperone that directly transfers zinc cofactor to target proteins, thereby activating them. Zinc is transferred from the CXCC motif in the GTPase domain to the zinc binding site in target proteins in a process requiring GTP hydrolysis.</text>
</comment>
<dbReference type="SUPFAM" id="SSF90002">
    <property type="entry name" value="Hypothetical protein YjiA, C-terminal domain"/>
    <property type="match status" value="1"/>
</dbReference>
<dbReference type="InterPro" id="IPR003495">
    <property type="entry name" value="CobW/HypB/UreG_nucleotide-bd"/>
</dbReference>
<feature type="domain" description="CobW C-terminal" evidence="7">
    <location>
        <begin position="228"/>
        <end position="321"/>
    </location>
</feature>
<dbReference type="EMBL" id="DSIY01000038">
    <property type="protein sequence ID" value="HEG90148.1"/>
    <property type="molecule type" value="Genomic_DNA"/>
</dbReference>
<accession>A0A831T989</accession>
<dbReference type="GO" id="GO:0016787">
    <property type="term" value="F:hydrolase activity"/>
    <property type="evidence" value="ECO:0007669"/>
    <property type="project" value="UniProtKB-KW"/>
</dbReference>
<comment type="similarity">
    <text evidence="4">Belongs to the SIMIBI class G3E GTPase family. ZNG1 subfamily.</text>
</comment>
<dbReference type="Gene3D" id="3.30.1220.10">
    <property type="entry name" value="CobW-like, C-terminal domain"/>
    <property type="match status" value="1"/>
</dbReference>
<comment type="catalytic activity">
    <reaction evidence="6">
        <text>GTP + H2O = GDP + phosphate + H(+)</text>
        <dbReference type="Rhea" id="RHEA:19669"/>
        <dbReference type="ChEBI" id="CHEBI:15377"/>
        <dbReference type="ChEBI" id="CHEBI:15378"/>
        <dbReference type="ChEBI" id="CHEBI:37565"/>
        <dbReference type="ChEBI" id="CHEBI:43474"/>
        <dbReference type="ChEBI" id="CHEBI:58189"/>
    </reaction>
    <physiologicalReaction direction="left-to-right" evidence="6">
        <dbReference type="Rhea" id="RHEA:19670"/>
    </physiologicalReaction>
</comment>
<dbReference type="Pfam" id="PF02492">
    <property type="entry name" value="cobW"/>
    <property type="match status" value="1"/>
</dbReference>
<evidence type="ECO:0000256" key="1">
    <source>
        <dbReference type="ARBA" id="ARBA00022741"/>
    </source>
</evidence>
<proteinExistence type="inferred from homology"/>
<name>A0A831T989_9BACT</name>
<evidence type="ECO:0000256" key="3">
    <source>
        <dbReference type="ARBA" id="ARBA00023186"/>
    </source>
</evidence>
<dbReference type="SUPFAM" id="SSF52540">
    <property type="entry name" value="P-loop containing nucleoside triphosphate hydrolases"/>
    <property type="match status" value="1"/>
</dbReference>
<dbReference type="SMART" id="SM00833">
    <property type="entry name" value="CobW_C"/>
    <property type="match status" value="1"/>
</dbReference>
<sequence length="327" mass="35957">MMVRILVVSGFLGSGKSSLLRCLLKDVRLSNARLIINEFGEVPIDHVLLRVAAERTRVLSGGCLCCAFRDDLSLEIRSLIDEMRVNGDYESQAYIIIETSGLADPVAIQHTLVADPVLRNQVRLQHIVVTVDATNFLESVQRFPEVQHQVVAADTLVITKRDLADDGVIETVLSTLNALNPAGLVVFADHGVPDVDLVDRTTQPGNLALRENGAIEHQSVQFVHTDHLVSGILELPREIDWSAFVFWLSLLLHRHGAKVLRVKGIVHPADSQHPVAIHAAQHVMHYPEHIQDTSCEARNRLVVVTRGLPPGLLAQSLAAFQSAACRL</sequence>
<keyword evidence="3" id="KW-0143">Chaperone</keyword>
<gene>
    <name evidence="8" type="ORF">ENP34_01685</name>
</gene>
<dbReference type="PANTHER" id="PTHR13748">
    <property type="entry name" value="COBW-RELATED"/>
    <property type="match status" value="1"/>
</dbReference>
<dbReference type="InterPro" id="IPR036627">
    <property type="entry name" value="CobW-likC_sf"/>
</dbReference>
<dbReference type="GO" id="GO:0000166">
    <property type="term" value="F:nucleotide binding"/>
    <property type="evidence" value="ECO:0007669"/>
    <property type="project" value="UniProtKB-KW"/>
</dbReference>
<dbReference type="AlphaFoldDB" id="A0A831T989"/>
<dbReference type="Gene3D" id="3.40.50.300">
    <property type="entry name" value="P-loop containing nucleotide triphosphate hydrolases"/>
    <property type="match status" value="1"/>
</dbReference>
<dbReference type="PANTHER" id="PTHR13748:SF62">
    <property type="entry name" value="COBW DOMAIN-CONTAINING PROTEIN"/>
    <property type="match status" value="1"/>
</dbReference>
<dbReference type="InterPro" id="IPR027417">
    <property type="entry name" value="P-loop_NTPase"/>
</dbReference>
<dbReference type="GO" id="GO:0005737">
    <property type="term" value="C:cytoplasm"/>
    <property type="evidence" value="ECO:0007669"/>
    <property type="project" value="TreeGrafter"/>
</dbReference>
<dbReference type="InterPro" id="IPR051316">
    <property type="entry name" value="Zinc-reg_GTPase_activator"/>
</dbReference>
<evidence type="ECO:0000256" key="6">
    <source>
        <dbReference type="ARBA" id="ARBA00049117"/>
    </source>
</evidence>
<comment type="caution">
    <text evidence="8">The sequence shown here is derived from an EMBL/GenBank/DDBJ whole genome shotgun (WGS) entry which is preliminary data.</text>
</comment>
<keyword evidence="1" id="KW-0547">Nucleotide-binding</keyword>
<dbReference type="Pfam" id="PF07683">
    <property type="entry name" value="CobW_C"/>
    <property type="match status" value="1"/>
</dbReference>
<evidence type="ECO:0000256" key="5">
    <source>
        <dbReference type="ARBA" id="ARBA00045658"/>
    </source>
</evidence>
<protein>
    <submittedName>
        <fullName evidence="8">GTP-binding protein</fullName>
    </submittedName>
</protein>
<reference evidence="8" key="1">
    <citation type="journal article" date="2020" name="mSystems">
        <title>Genome- and Community-Level Interaction Insights into Carbon Utilization and Element Cycling Functions of Hydrothermarchaeota in Hydrothermal Sediment.</title>
        <authorList>
            <person name="Zhou Z."/>
            <person name="Liu Y."/>
            <person name="Xu W."/>
            <person name="Pan J."/>
            <person name="Luo Z.H."/>
            <person name="Li M."/>
        </authorList>
    </citation>
    <scope>NUCLEOTIDE SEQUENCE [LARGE SCALE GENOMIC DNA]</scope>
    <source>
        <strain evidence="8">SpSt-210</strain>
    </source>
</reference>
<keyword evidence="2" id="KW-0378">Hydrolase</keyword>